<accession>H6Q6B6</accession>
<dbReference type="eggNOG" id="arCOG01042">
    <property type="taxonomic scope" value="Archaea"/>
</dbReference>
<protein>
    <submittedName>
        <fullName evidence="1">Exosome subunit</fullName>
    </submittedName>
</protein>
<organism evidence="1 2">
    <name type="scientific">Pyrobaculum oguniense (strain DSM 13380 / JCM 10595 / TE7)</name>
    <dbReference type="NCBI Taxonomy" id="698757"/>
    <lineage>
        <taxon>Archaea</taxon>
        <taxon>Thermoproteota</taxon>
        <taxon>Thermoprotei</taxon>
        <taxon>Thermoproteales</taxon>
        <taxon>Thermoproteaceae</taxon>
        <taxon>Pyrobaculum</taxon>
    </lineage>
</organism>
<evidence type="ECO:0000313" key="2">
    <source>
        <dbReference type="Proteomes" id="UP000009062"/>
    </source>
</evidence>
<dbReference type="EMBL" id="CP003316">
    <property type="protein sequence ID" value="AFA38219.1"/>
    <property type="molecule type" value="Genomic_DNA"/>
</dbReference>
<dbReference type="AlphaFoldDB" id="H6Q6B6"/>
<dbReference type="InterPro" id="IPR002739">
    <property type="entry name" value="PAB1135-like"/>
</dbReference>
<dbReference type="InterPro" id="IPR022803">
    <property type="entry name" value="Ribosomal_uL5_dom_sf"/>
</dbReference>
<dbReference type="Pfam" id="PF01877">
    <property type="entry name" value="RNA_binding"/>
    <property type="match status" value="1"/>
</dbReference>
<dbReference type="HOGENOM" id="CLU_131306_1_0_2"/>
<dbReference type="STRING" id="698757.Pogu_0192"/>
<sequence length="138" mass="15600">MSCPTSFLYARAYAHATEDVEKVVMAVRNVVEARFTTTTARGHHGNVIIIIEARLEDCEALEALKSVISRLDDVEFTLMLSGIEEGRLYVKFDKQQAFLGVLRVAHGDDVVYLEVRTRSLVVRDVREFLVSLREALKT</sequence>
<evidence type="ECO:0000313" key="1">
    <source>
        <dbReference type="EMBL" id="AFA38219.1"/>
    </source>
</evidence>
<proteinExistence type="predicted"/>
<dbReference type="KEGG" id="pog:Pogu_0192"/>
<dbReference type="SUPFAM" id="SSF55282">
    <property type="entry name" value="RL5-like"/>
    <property type="match status" value="1"/>
</dbReference>
<name>H6Q6B6_PYROT</name>
<dbReference type="Proteomes" id="UP000009062">
    <property type="component" value="Chromosome"/>
</dbReference>
<dbReference type="Gene3D" id="3.30.1440.10">
    <property type="match status" value="1"/>
</dbReference>
<gene>
    <name evidence="1" type="ordered locus">Pogu_0192</name>
</gene>
<dbReference type="PANTHER" id="PTHR38816">
    <property type="entry name" value="EXOSOME SUBUNIT, DUF54 FAMILY-RELATED"/>
    <property type="match status" value="1"/>
</dbReference>
<keyword evidence="2" id="KW-1185">Reference proteome</keyword>
<dbReference type="PANTHER" id="PTHR38816:SF1">
    <property type="entry name" value="EXOSOME SUBUNIT"/>
    <property type="match status" value="1"/>
</dbReference>
<reference evidence="1 2" key="1">
    <citation type="journal article" date="2012" name="Stand. Genomic Sci.">
        <title>Complete genome sequence of Pyrobaculum oguniense.</title>
        <authorList>
            <person name="Bernick D.L."/>
            <person name="Karplus K."/>
            <person name="Lui L.M."/>
            <person name="Coker J.K."/>
            <person name="Murphy J.N."/>
            <person name="Chan P.P."/>
            <person name="Cozen A.E."/>
            <person name="Lowe T.M."/>
        </authorList>
    </citation>
    <scope>NUCLEOTIDE SEQUENCE [LARGE SCALE GENOMIC DNA]</scope>
    <source>
        <strain evidence="1 2">TE7</strain>
    </source>
</reference>